<accession>D9QNN9</accession>
<feature type="transmembrane region" description="Helical" evidence="1">
    <location>
        <begin position="6"/>
        <end position="26"/>
    </location>
</feature>
<keyword evidence="1" id="KW-0472">Membrane</keyword>
<keyword evidence="1" id="KW-1133">Transmembrane helix</keyword>
<dbReference type="RefSeq" id="WP_013270375.1">
    <property type="nucleotide sequence ID" value="NC_014375.1"/>
</dbReference>
<dbReference type="Proteomes" id="UP000002696">
    <property type="component" value="Chromosome"/>
</dbReference>
<dbReference type="InParanoid" id="D9QNN9"/>
<dbReference type="KEGG" id="bsb:Bresu_2968"/>
<dbReference type="EMBL" id="CP002102">
    <property type="protein sequence ID" value="ADL02274.1"/>
    <property type="molecule type" value="Genomic_DNA"/>
</dbReference>
<reference evidence="3" key="1">
    <citation type="journal article" date="2011" name="J. Bacteriol.">
        <title>Genome sequences of eight morphologically diverse alphaproteobacteria.</title>
        <authorList>
            <consortium name="US DOE Joint Genome Institute"/>
            <person name="Brown P.J."/>
            <person name="Kysela D.T."/>
            <person name="Buechlein A."/>
            <person name="Hemmerich C."/>
            <person name="Brun Y.V."/>
        </authorList>
    </citation>
    <scope>NUCLEOTIDE SEQUENCE [LARGE SCALE GENOMIC DNA]</scope>
    <source>
        <strain evidence="3">ATCC 15264 / DSM 4735 / LMG 14903 / NBRC 16000 / CB 81</strain>
    </source>
</reference>
<dbReference type="STRING" id="633149.Bresu_2968"/>
<evidence type="ECO:0000313" key="3">
    <source>
        <dbReference type="Proteomes" id="UP000002696"/>
    </source>
</evidence>
<feature type="transmembrane region" description="Helical" evidence="1">
    <location>
        <begin position="63"/>
        <end position="80"/>
    </location>
</feature>
<evidence type="ECO:0000313" key="2">
    <source>
        <dbReference type="EMBL" id="ADL02274.1"/>
    </source>
</evidence>
<dbReference type="BioCyc" id="BSUB633149:G1GM8-2987-MONOMER"/>
<evidence type="ECO:0000256" key="1">
    <source>
        <dbReference type="SAM" id="Phobius"/>
    </source>
</evidence>
<feature type="transmembrane region" description="Helical" evidence="1">
    <location>
        <begin position="38"/>
        <end position="57"/>
    </location>
</feature>
<proteinExistence type="predicted"/>
<dbReference type="OrthoDB" id="7207025at2"/>
<keyword evidence="1" id="KW-0812">Transmembrane</keyword>
<gene>
    <name evidence="2" type="ordered locus">Bresu_2968</name>
</gene>
<name>D9QNN9_BRESC</name>
<sequence>MFLMIFFSVAAILALAGVLVFVATSGRLSADTRRKIELGLIVVFYPICVFFMSWRAFDSFVQQHWVTAVLSAGLAVFLGADGYQKLRSRLLSDRVAT</sequence>
<keyword evidence="3" id="KW-1185">Reference proteome</keyword>
<dbReference type="HOGENOM" id="CLU_2341284_0_0_5"/>
<organism evidence="2 3">
    <name type="scientific">Brevundimonas subvibrioides (strain ATCC 15264 / DSM 4735 / LMG 14903 / NBRC 16000 / CB 81)</name>
    <name type="common">Caulobacter subvibrioides</name>
    <dbReference type="NCBI Taxonomy" id="633149"/>
    <lineage>
        <taxon>Bacteria</taxon>
        <taxon>Pseudomonadati</taxon>
        <taxon>Pseudomonadota</taxon>
        <taxon>Alphaproteobacteria</taxon>
        <taxon>Caulobacterales</taxon>
        <taxon>Caulobacteraceae</taxon>
        <taxon>Brevundimonas</taxon>
    </lineage>
</organism>
<protein>
    <submittedName>
        <fullName evidence="2">Uncharacterized protein</fullName>
    </submittedName>
</protein>
<dbReference type="AlphaFoldDB" id="D9QNN9"/>